<accession>A0A0E0HUR8</accession>
<dbReference type="STRING" id="4536.A0A0E0HUR8"/>
<evidence type="ECO:0000256" key="1">
    <source>
        <dbReference type="ARBA" id="ARBA00004613"/>
    </source>
</evidence>
<dbReference type="InterPro" id="IPR007112">
    <property type="entry name" value="Expansin/allergen_DPBB_dom"/>
</dbReference>
<dbReference type="Gramene" id="ONIVA06G28450.1">
    <property type="protein sequence ID" value="ONIVA06G28450.1"/>
    <property type="gene ID" value="ONIVA06G28450"/>
</dbReference>
<dbReference type="Pfam" id="PF03330">
    <property type="entry name" value="DPBB_1"/>
    <property type="match status" value="2"/>
</dbReference>
<dbReference type="PROSITE" id="PS50842">
    <property type="entry name" value="EXPANSIN_EG45"/>
    <property type="match status" value="2"/>
</dbReference>
<dbReference type="InterPro" id="IPR009009">
    <property type="entry name" value="RlpA-like_DPBB"/>
</dbReference>
<dbReference type="SUPFAM" id="SSF50685">
    <property type="entry name" value="Barwin-like endoglucanases"/>
    <property type="match status" value="2"/>
</dbReference>
<organism evidence="6">
    <name type="scientific">Oryza nivara</name>
    <name type="common">Indian wild rice</name>
    <name type="synonym">Oryza sativa f. spontanea</name>
    <dbReference type="NCBI Taxonomy" id="4536"/>
    <lineage>
        <taxon>Eukaryota</taxon>
        <taxon>Viridiplantae</taxon>
        <taxon>Streptophyta</taxon>
        <taxon>Embryophyta</taxon>
        <taxon>Tracheophyta</taxon>
        <taxon>Spermatophyta</taxon>
        <taxon>Magnoliopsida</taxon>
        <taxon>Liliopsida</taxon>
        <taxon>Poales</taxon>
        <taxon>Poaceae</taxon>
        <taxon>BOP clade</taxon>
        <taxon>Oryzoideae</taxon>
        <taxon>Oryzeae</taxon>
        <taxon>Oryzinae</taxon>
        <taxon>Oryza</taxon>
    </lineage>
</organism>
<dbReference type="OMA" id="VYEVTCT"/>
<name>A0A0E0HUR8_ORYNI</name>
<evidence type="ECO:0000313" key="7">
    <source>
        <dbReference type="Proteomes" id="UP000006591"/>
    </source>
</evidence>
<dbReference type="AlphaFoldDB" id="A0A0E0HUR8"/>
<evidence type="ECO:0000256" key="4">
    <source>
        <dbReference type="SAM" id="SignalP"/>
    </source>
</evidence>
<dbReference type="InterPro" id="IPR044206">
    <property type="entry name" value="EGC1/2"/>
</dbReference>
<dbReference type="Gene3D" id="2.40.40.10">
    <property type="entry name" value="RlpA-like domain"/>
    <property type="match status" value="2"/>
</dbReference>
<keyword evidence="7" id="KW-1185">Reference proteome</keyword>
<feature type="chain" id="PRO_5002362109" description="Expansin-like EG45 domain-containing protein" evidence="4">
    <location>
        <begin position="24"/>
        <end position="251"/>
    </location>
</feature>
<keyword evidence="2" id="KW-0964">Secreted</keyword>
<dbReference type="InterPro" id="IPR036908">
    <property type="entry name" value="RlpA-like_sf"/>
</dbReference>
<feature type="domain" description="Expansin-like EG45" evidence="5">
    <location>
        <begin position="26"/>
        <end position="127"/>
    </location>
</feature>
<dbReference type="PANTHER" id="PTHR47295:SF14">
    <property type="entry name" value="OS06G0688300 PROTEIN"/>
    <property type="match status" value="1"/>
</dbReference>
<reference evidence="6" key="1">
    <citation type="submission" date="2015-04" db="UniProtKB">
        <authorList>
            <consortium name="EnsemblPlants"/>
        </authorList>
    </citation>
    <scope>IDENTIFICATION</scope>
    <source>
        <strain evidence="6">SL10</strain>
    </source>
</reference>
<protein>
    <recommendedName>
        <fullName evidence="5">Expansin-like EG45 domain-containing protein</fullName>
    </recommendedName>
</protein>
<dbReference type="CDD" id="cd22269">
    <property type="entry name" value="DPBB_EG45-like"/>
    <property type="match status" value="2"/>
</dbReference>
<sequence length="251" mass="25866">MAKIAFLLAAAALLLGLVSVSEAIQGTATFYTTYNPSACYGNQDNGRMIAAASDGLWAGGKICGTMFTVRCVGATNAVPNPCRGGAITVKIVDRCPGCTATLDLSREAFAAIANPVAGKVLIDYQQVGILLAAALLLGLVSASHAIEGTATFYTVYTPSACYGFQDQGTMIAAASDGLWDGGRACGRMYTVRCVRGTNAVPNPCNGGTVTVKIVDRCPSPGCTSTLDLSREAFAAIGNLDAGRIVIDYNQV</sequence>
<dbReference type="SMART" id="SM00837">
    <property type="entry name" value="DPBB_1"/>
    <property type="match status" value="2"/>
</dbReference>
<evidence type="ECO:0000259" key="5">
    <source>
        <dbReference type="PROSITE" id="PS50842"/>
    </source>
</evidence>
<evidence type="ECO:0000256" key="2">
    <source>
        <dbReference type="ARBA" id="ARBA00022525"/>
    </source>
</evidence>
<comment type="subcellular location">
    <subcellularLocation>
        <location evidence="1">Secreted</location>
    </subcellularLocation>
</comment>
<dbReference type="PANTHER" id="PTHR47295">
    <property type="entry name" value="EG45-LIKE DOMAIN CONTAINING PROTEIN 1-RELATED"/>
    <property type="match status" value="1"/>
</dbReference>
<reference evidence="6" key="2">
    <citation type="submission" date="2018-04" db="EMBL/GenBank/DDBJ databases">
        <title>OnivRS2 (Oryza nivara Reference Sequence Version 2).</title>
        <authorList>
            <person name="Zhang J."/>
            <person name="Kudrna D."/>
            <person name="Lee S."/>
            <person name="Talag J."/>
            <person name="Rajasekar S."/>
            <person name="Welchert J."/>
            <person name="Hsing Y.-I."/>
            <person name="Wing R.A."/>
        </authorList>
    </citation>
    <scope>NUCLEOTIDE SEQUENCE [LARGE SCALE GENOMIC DNA]</scope>
    <source>
        <strain evidence="6">SL10</strain>
    </source>
</reference>
<dbReference type="GO" id="GO:0048046">
    <property type="term" value="C:apoplast"/>
    <property type="evidence" value="ECO:0007669"/>
    <property type="project" value="InterPro"/>
</dbReference>
<dbReference type="HOGENOM" id="CLU_1108552_0_0_1"/>
<proteinExistence type="predicted"/>
<evidence type="ECO:0000256" key="3">
    <source>
        <dbReference type="ARBA" id="ARBA00022729"/>
    </source>
</evidence>
<dbReference type="FunFam" id="2.40.40.10:FF:000005">
    <property type="entry name" value="Barwin-related endoglucanase"/>
    <property type="match status" value="2"/>
</dbReference>
<keyword evidence="3 4" id="KW-0732">Signal</keyword>
<dbReference type="eggNOG" id="ENOG502S1DA">
    <property type="taxonomic scope" value="Eukaryota"/>
</dbReference>
<evidence type="ECO:0000313" key="6">
    <source>
        <dbReference type="EnsemblPlants" id="ONIVA06G28450.1"/>
    </source>
</evidence>
<dbReference type="Proteomes" id="UP000006591">
    <property type="component" value="Chromosome 6"/>
</dbReference>
<dbReference type="GO" id="GO:0009627">
    <property type="term" value="P:systemic acquired resistance"/>
    <property type="evidence" value="ECO:0007669"/>
    <property type="project" value="InterPro"/>
</dbReference>
<feature type="signal peptide" evidence="4">
    <location>
        <begin position="1"/>
        <end position="23"/>
    </location>
</feature>
<feature type="domain" description="Expansin-like EG45" evidence="5">
    <location>
        <begin position="148"/>
        <end position="251"/>
    </location>
</feature>
<dbReference type="EnsemblPlants" id="ONIVA06G28450.1">
    <property type="protein sequence ID" value="ONIVA06G28450.1"/>
    <property type="gene ID" value="ONIVA06G28450"/>
</dbReference>